<dbReference type="Proteomes" id="UP000277204">
    <property type="component" value="Unassembled WGS sequence"/>
</dbReference>
<reference evidence="1 2" key="1">
    <citation type="submission" date="2018-11" db="EMBL/GenBank/DDBJ databases">
        <authorList>
            <consortium name="Pathogen Informatics"/>
        </authorList>
    </citation>
    <scope>NUCLEOTIDE SEQUENCE [LARGE SCALE GENOMIC DNA]</scope>
    <source>
        <strain evidence="1 2">Zambia</strain>
    </source>
</reference>
<dbReference type="AlphaFoldDB" id="A0A183LJ76"/>
<gene>
    <name evidence="1" type="ORF">SMRZ_LOCUS3851</name>
</gene>
<accession>A0A183LJ76</accession>
<evidence type="ECO:0000313" key="1">
    <source>
        <dbReference type="EMBL" id="VDO59303.1"/>
    </source>
</evidence>
<organism evidence="1 2">
    <name type="scientific">Schistosoma margrebowiei</name>
    <dbReference type="NCBI Taxonomy" id="48269"/>
    <lineage>
        <taxon>Eukaryota</taxon>
        <taxon>Metazoa</taxon>
        <taxon>Spiralia</taxon>
        <taxon>Lophotrochozoa</taxon>
        <taxon>Platyhelminthes</taxon>
        <taxon>Trematoda</taxon>
        <taxon>Digenea</taxon>
        <taxon>Strigeidida</taxon>
        <taxon>Schistosomatoidea</taxon>
        <taxon>Schistosomatidae</taxon>
        <taxon>Schistosoma</taxon>
    </lineage>
</organism>
<evidence type="ECO:0000313" key="2">
    <source>
        <dbReference type="Proteomes" id="UP000277204"/>
    </source>
</evidence>
<dbReference type="EMBL" id="UZAI01001161">
    <property type="protein sequence ID" value="VDO59303.1"/>
    <property type="molecule type" value="Genomic_DNA"/>
</dbReference>
<proteinExistence type="predicted"/>
<sequence length="225" mass="23857">MDTNSLPSDIRPTGAVVSTTEFADGDSPLCKDNVCFADTSPKSVLNAPTLSTCCDDNNNGSLCLIQSASRLDLTPHTDQSPSHWRRLKKRTSDILVMQNKNPTTSSILESQISSFSIATCNSGTSSFFPTITNTVSACGNCGSNNVEMSNSDMELNKNCLYQSSPSSTSAIIPLANASLLLDPGKFYPPNSKWISPGASGSSIAAALTAVNIQQRFKKVSPNFSS</sequence>
<name>A0A183LJ76_9TREM</name>
<protein>
    <submittedName>
        <fullName evidence="1">Uncharacterized protein</fullName>
    </submittedName>
</protein>
<keyword evidence="2" id="KW-1185">Reference proteome</keyword>